<protein>
    <submittedName>
        <fullName evidence="2">NAD(P)H-binding protein</fullName>
    </submittedName>
</protein>
<dbReference type="SUPFAM" id="SSF51735">
    <property type="entry name" value="NAD(P)-binding Rossmann-fold domains"/>
    <property type="match status" value="1"/>
</dbReference>
<organism evidence="2">
    <name type="scientific">Salinispirillum sp. LH 10-3-1</name>
    <dbReference type="NCBI Taxonomy" id="2952525"/>
    <lineage>
        <taxon>Bacteria</taxon>
        <taxon>Pseudomonadati</taxon>
        <taxon>Pseudomonadota</taxon>
        <taxon>Gammaproteobacteria</taxon>
        <taxon>Oceanospirillales</taxon>
        <taxon>Saccharospirillaceae</taxon>
        <taxon>Salinispirillum</taxon>
    </lineage>
</organism>
<dbReference type="EMBL" id="CP101717">
    <property type="protein sequence ID" value="WLD57258.1"/>
    <property type="molecule type" value="Genomic_DNA"/>
</dbReference>
<evidence type="ECO:0000259" key="1">
    <source>
        <dbReference type="Pfam" id="PF05368"/>
    </source>
</evidence>
<dbReference type="Gene3D" id="3.90.25.10">
    <property type="entry name" value="UDP-galactose 4-epimerase, domain 1"/>
    <property type="match status" value="1"/>
</dbReference>
<dbReference type="InterPro" id="IPR008030">
    <property type="entry name" value="NmrA-like"/>
</dbReference>
<dbReference type="Pfam" id="PF05368">
    <property type="entry name" value="NmrA"/>
    <property type="match status" value="1"/>
</dbReference>
<dbReference type="InterPro" id="IPR036291">
    <property type="entry name" value="NAD(P)-bd_dom_sf"/>
</dbReference>
<dbReference type="InterPro" id="IPR051604">
    <property type="entry name" value="Ergot_Alk_Oxidoreductase"/>
</dbReference>
<dbReference type="AlphaFoldDB" id="A0AB38YD13"/>
<name>A0AB38YD13_9GAMM</name>
<gene>
    <name evidence="2" type="ORF">NFC81_11065</name>
</gene>
<sequence>MKVLITGATGNVGLALLKALADQSSIEVVAGVRDMAHDKAHFPVLEGLECRLFDFEKAETFDTALQGIDLVFLLRPPHIADIPRYFAPLIQKIKDMGIAKVVLLSVQGAERSNIIPHRKIEKLILEHGLEYIFLRPSYFMENLTTTLLAEIKAHRTITLPSRQAQFNWVSVQDIGAMAAYLIAHFDSHKNQPLVISGRENLSFGDVVQRINHLTHAEIRYKSVNPLTYYFLKRREGQPRDKVMVMLVLHFLPVLQGPPQISDRFEAIMQRAPTSIDQFIADNRSFFLS</sequence>
<dbReference type="Gene3D" id="3.40.50.720">
    <property type="entry name" value="NAD(P)-binding Rossmann-like Domain"/>
    <property type="match status" value="1"/>
</dbReference>
<evidence type="ECO:0000313" key="2">
    <source>
        <dbReference type="EMBL" id="WLD57258.1"/>
    </source>
</evidence>
<dbReference type="RefSeq" id="WP_304994545.1">
    <property type="nucleotide sequence ID" value="NZ_CP101717.1"/>
</dbReference>
<accession>A0AB38YD13</accession>
<reference evidence="2" key="1">
    <citation type="submission" date="2022-07" db="EMBL/GenBank/DDBJ databases">
        <title>Complete genome sequence of Salinispirillum sp. LH10-3-1 capable of multiple carbohydrate inversion isolated from a soda lake.</title>
        <authorList>
            <person name="Liu J."/>
            <person name="Zhai Y."/>
            <person name="Zhang H."/>
            <person name="Yang H."/>
            <person name="Qu J."/>
            <person name="Li J."/>
        </authorList>
    </citation>
    <scope>NUCLEOTIDE SEQUENCE</scope>
    <source>
        <strain evidence="2">LH 10-3-1</strain>
    </source>
</reference>
<dbReference type="PANTHER" id="PTHR43162">
    <property type="match status" value="1"/>
</dbReference>
<feature type="domain" description="NmrA-like" evidence="1">
    <location>
        <begin position="2"/>
        <end position="224"/>
    </location>
</feature>
<dbReference type="PANTHER" id="PTHR43162:SF1">
    <property type="entry name" value="PRESTALK A DIFFERENTIATION PROTEIN A"/>
    <property type="match status" value="1"/>
</dbReference>
<proteinExistence type="predicted"/>